<protein>
    <submittedName>
        <fullName evidence="1">Uncharacterized protein</fullName>
    </submittedName>
</protein>
<gene>
    <name evidence="1" type="ORF">HF086_006421</name>
</gene>
<evidence type="ECO:0000313" key="1">
    <source>
        <dbReference type="EMBL" id="KAH9644393.1"/>
    </source>
</evidence>
<evidence type="ECO:0000313" key="2">
    <source>
        <dbReference type="Proteomes" id="UP000814243"/>
    </source>
</evidence>
<reference evidence="1" key="1">
    <citation type="journal article" date="2021" name="G3 (Bethesda)">
        <title>Genome and transcriptome analysis of the beet armyworm Spodoptera exigua reveals targets for pest control. .</title>
        <authorList>
            <person name="Simon S."/>
            <person name="Breeschoten T."/>
            <person name="Jansen H.J."/>
            <person name="Dirks R.P."/>
            <person name="Schranz M.E."/>
            <person name="Ros V.I.D."/>
        </authorList>
    </citation>
    <scope>NUCLEOTIDE SEQUENCE</scope>
    <source>
        <strain evidence="1">TB_SE_WUR_2020</strain>
    </source>
</reference>
<dbReference type="AlphaFoldDB" id="A0A922MWQ9"/>
<proteinExistence type="predicted"/>
<name>A0A922MWQ9_SPOEX</name>
<accession>A0A922MWQ9</accession>
<sequence length="115" mass="13927">MQLIHLIREGVLTWISEVNYYSKNVEYEEEKYNERMKIMFQVYLDLMKAFELFKGIHQFLVMAMKRLCKNVLRLNRAAFHKMRAYHVFTIDGRLPQKFCCLLFGHIIVLLQFAFL</sequence>
<organism evidence="1 2">
    <name type="scientific">Spodoptera exigua</name>
    <name type="common">Beet armyworm</name>
    <name type="synonym">Noctua fulgens</name>
    <dbReference type="NCBI Taxonomy" id="7107"/>
    <lineage>
        <taxon>Eukaryota</taxon>
        <taxon>Metazoa</taxon>
        <taxon>Ecdysozoa</taxon>
        <taxon>Arthropoda</taxon>
        <taxon>Hexapoda</taxon>
        <taxon>Insecta</taxon>
        <taxon>Pterygota</taxon>
        <taxon>Neoptera</taxon>
        <taxon>Endopterygota</taxon>
        <taxon>Lepidoptera</taxon>
        <taxon>Glossata</taxon>
        <taxon>Ditrysia</taxon>
        <taxon>Noctuoidea</taxon>
        <taxon>Noctuidae</taxon>
        <taxon>Amphipyrinae</taxon>
        <taxon>Spodoptera</taxon>
    </lineage>
</organism>
<dbReference type="EMBL" id="JACEFF010000086">
    <property type="protein sequence ID" value="KAH9644393.1"/>
    <property type="molecule type" value="Genomic_DNA"/>
</dbReference>
<dbReference type="Proteomes" id="UP000814243">
    <property type="component" value="Unassembled WGS sequence"/>
</dbReference>
<comment type="caution">
    <text evidence="1">The sequence shown here is derived from an EMBL/GenBank/DDBJ whole genome shotgun (WGS) entry which is preliminary data.</text>
</comment>